<dbReference type="PANTHER" id="PTHR30292:SF0">
    <property type="entry name" value="5-OXOPROLINASE SUBUNIT A"/>
    <property type="match status" value="1"/>
</dbReference>
<accession>D5EDK5</accession>
<dbReference type="AlphaFoldDB" id="D5EDK5"/>
<dbReference type="GO" id="GO:0005975">
    <property type="term" value="P:carbohydrate metabolic process"/>
    <property type="evidence" value="ECO:0007669"/>
    <property type="project" value="InterPro"/>
</dbReference>
<dbReference type="RefSeq" id="WP_013047903.1">
    <property type="nucleotide sequence ID" value="NC_014011.1"/>
</dbReference>
<keyword evidence="1" id="KW-0378">Hydrolase</keyword>
<evidence type="ECO:0000313" key="3">
    <source>
        <dbReference type="Proteomes" id="UP000002366"/>
    </source>
</evidence>
<dbReference type="Pfam" id="PF03746">
    <property type="entry name" value="LamB_YcsF"/>
    <property type="match status" value="1"/>
</dbReference>
<dbReference type="CDD" id="cd10787">
    <property type="entry name" value="LamB_YcsF_like"/>
    <property type="match status" value="1"/>
</dbReference>
<dbReference type="KEGG" id="aco:Amico_0498"/>
<dbReference type="NCBIfam" id="NF003814">
    <property type="entry name" value="PRK05406.1-3"/>
    <property type="match status" value="1"/>
</dbReference>
<organism evidence="2 3">
    <name type="scientific">Aminobacterium colombiense (strain DSM 12261 / ALA-1)</name>
    <dbReference type="NCBI Taxonomy" id="572547"/>
    <lineage>
        <taxon>Bacteria</taxon>
        <taxon>Thermotogati</taxon>
        <taxon>Synergistota</taxon>
        <taxon>Synergistia</taxon>
        <taxon>Synergistales</taxon>
        <taxon>Aminobacteriaceae</taxon>
        <taxon>Aminobacterium</taxon>
    </lineage>
</organism>
<dbReference type="GO" id="GO:0017168">
    <property type="term" value="F:5-oxoprolinase (ATP-hydrolyzing) activity"/>
    <property type="evidence" value="ECO:0007669"/>
    <property type="project" value="UniProtKB-UniRule"/>
</dbReference>
<name>D5EDK5_AMICL</name>
<dbReference type="Gene3D" id="3.20.20.370">
    <property type="entry name" value="Glycoside hydrolase/deacetylase"/>
    <property type="match status" value="1"/>
</dbReference>
<reference evidence="2 3" key="1">
    <citation type="journal article" date="2010" name="Stand. Genomic Sci.">
        <title>Complete genome sequence of Aminobacterium colombiense type strain (ALA-1).</title>
        <authorList>
            <person name="Chertkov O."/>
            <person name="Sikorski J."/>
            <person name="Brambilla E."/>
            <person name="Lapidus A."/>
            <person name="Copeland A."/>
            <person name="Glavina Del Rio T."/>
            <person name="Nolan M."/>
            <person name="Lucas S."/>
            <person name="Tice H."/>
            <person name="Cheng J.F."/>
            <person name="Han C."/>
            <person name="Detter J.C."/>
            <person name="Bruce D."/>
            <person name="Tapia R."/>
            <person name="Goodwin L."/>
            <person name="Pitluck S."/>
            <person name="Liolios K."/>
            <person name="Ivanova N."/>
            <person name="Mavromatis K."/>
            <person name="Ovchinnikova G."/>
            <person name="Pati A."/>
            <person name="Chen A."/>
            <person name="Palaniappan K."/>
            <person name="Land M."/>
            <person name="Hauser L."/>
            <person name="Chang Y.J."/>
            <person name="Jeffries C.D."/>
            <person name="Spring S."/>
            <person name="Rohde M."/>
            <person name="Goker M."/>
            <person name="Bristow J."/>
            <person name="Eisen J.A."/>
            <person name="Markowitz V."/>
            <person name="Hugenholtz P."/>
            <person name="Kyrpides N.C."/>
            <person name="Klenk H.P."/>
        </authorList>
    </citation>
    <scope>NUCLEOTIDE SEQUENCE [LARGE SCALE GENOMIC DNA]</scope>
    <source>
        <strain evidence="3">DSM 12261 / ALA-1</strain>
    </source>
</reference>
<sequence>MFSVDLNSDLGESFGVYVLGHDEDVMKSITSANIACGFHAGDPQVMLKTVQEAVVKGVAVGAHPGYPDLMGFGRREMACSPDEVYAYCLYQIGAIQAACKVYGIPLQHVKPHGAMYNQLAKNPALAEAVARAVRDGGEGLILLGLAGTCFEKAASEAEIPFAVEAFADRAYQSDGTLVPRKQPGAVIHDIELAASRVVRMVKEGVVEAIDGTLVPLRPHSICLHGDTQGAVAMAAAIWEILVQEGISIQNIKEVLGI</sequence>
<dbReference type="Proteomes" id="UP000002366">
    <property type="component" value="Chromosome"/>
</dbReference>
<dbReference type="HOGENOM" id="CLU_069535_0_0_0"/>
<dbReference type="NCBIfam" id="NF003816">
    <property type="entry name" value="PRK05406.1-5"/>
    <property type="match status" value="1"/>
</dbReference>
<gene>
    <name evidence="1" type="primary">pxpA</name>
    <name evidence="2" type="ordered locus">Amico_0498</name>
</gene>
<keyword evidence="3" id="KW-1185">Reference proteome</keyword>
<dbReference type="GO" id="GO:0005524">
    <property type="term" value="F:ATP binding"/>
    <property type="evidence" value="ECO:0007669"/>
    <property type="project" value="UniProtKB-UniRule"/>
</dbReference>
<dbReference type="eggNOG" id="COG1540">
    <property type="taxonomic scope" value="Bacteria"/>
</dbReference>
<protein>
    <recommendedName>
        <fullName evidence="1">5-oxoprolinase subunit A</fullName>
        <shortName evidence="1">5-OPase subunit A</shortName>
        <ecNumber evidence="1">3.5.2.9</ecNumber>
    </recommendedName>
    <alternativeName>
        <fullName evidence="1">5-oxoprolinase (ATP-hydrolyzing) subunit A</fullName>
    </alternativeName>
</protein>
<keyword evidence="1" id="KW-0067">ATP-binding</keyword>
<evidence type="ECO:0000256" key="1">
    <source>
        <dbReference type="HAMAP-Rule" id="MF_00691"/>
    </source>
</evidence>
<dbReference type="EC" id="3.5.2.9" evidence="1"/>
<dbReference type="SUPFAM" id="SSF88713">
    <property type="entry name" value="Glycoside hydrolase/deacetylase"/>
    <property type="match status" value="1"/>
</dbReference>
<comment type="subunit">
    <text evidence="1">Forms a complex composed of PxpA, PxpB and PxpC.</text>
</comment>
<dbReference type="InterPro" id="IPR011330">
    <property type="entry name" value="Glyco_hydro/deAcase_b/a-brl"/>
</dbReference>
<dbReference type="EMBL" id="CP001997">
    <property type="protein sequence ID" value="ADE56637.1"/>
    <property type="molecule type" value="Genomic_DNA"/>
</dbReference>
<dbReference type="HAMAP" id="MF_00691">
    <property type="entry name" value="PxpA"/>
    <property type="match status" value="1"/>
</dbReference>
<dbReference type="InterPro" id="IPR005501">
    <property type="entry name" value="LamB/YcsF/PxpA-like"/>
</dbReference>
<dbReference type="PANTHER" id="PTHR30292">
    <property type="entry name" value="UNCHARACTERIZED PROTEIN YBGL-RELATED"/>
    <property type="match status" value="1"/>
</dbReference>
<comment type="similarity">
    <text evidence="1">Belongs to the LamB/PxpA family.</text>
</comment>
<comment type="function">
    <text evidence="1">Catalyzes the cleavage of 5-oxoproline to form L-glutamate coupled to the hydrolysis of ATP to ADP and inorganic phosphate.</text>
</comment>
<proteinExistence type="inferred from homology"/>
<dbReference type="STRING" id="572547.Amico_0498"/>
<comment type="catalytic activity">
    <reaction evidence="1">
        <text>5-oxo-L-proline + ATP + 2 H2O = L-glutamate + ADP + phosphate + H(+)</text>
        <dbReference type="Rhea" id="RHEA:10348"/>
        <dbReference type="ChEBI" id="CHEBI:15377"/>
        <dbReference type="ChEBI" id="CHEBI:15378"/>
        <dbReference type="ChEBI" id="CHEBI:29985"/>
        <dbReference type="ChEBI" id="CHEBI:30616"/>
        <dbReference type="ChEBI" id="CHEBI:43474"/>
        <dbReference type="ChEBI" id="CHEBI:58402"/>
        <dbReference type="ChEBI" id="CHEBI:456216"/>
        <dbReference type="EC" id="3.5.2.9"/>
    </reaction>
</comment>
<dbReference type="OrthoDB" id="9773478at2"/>
<evidence type="ECO:0000313" key="2">
    <source>
        <dbReference type="EMBL" id="ADE56637.1"/>
    </source>
</evidence>
<keyword evidence="1" id="KW-0547">Nucleotide-binding</keyword>